<dbReference type="AlphaFoldDB" id="A0A1T5PBW0"/>
<protein>
    <recommendedName>
        <fullName evidence="2">histidine kinase</fullName>
        <ecNumber evidence="2">2.7.13.3</ecNumber>
    </recommendedName>
</protein>
<dbReference type="STRING" id="393003.SAMN05660461_5761"/>
<dbReference type="Proteomes" id="UP000190166">
    <property type="component" value="Unassembled WGS sequence"/>
</dbReference>
<dbReference type="Gene3D" id="1.10.287.130">
    <property type="match status" value="1"/>
</dbReference>
<keyword evidence="3" id="KW-0597">Phosphoprotein</keyword>
<dbReference type="CDD" id="cd00082">
    <property type="entry name" value="HisKA"/>
    <property type="match status" value="1"/>
</dbReference>
<dbReference type="FunFam" id="3.30.565.10:FF:000006">
    <property type="entry name" value="Sensor histidine kinase WalK"/>
    <property type="match status" value="1"/>
</dbReference>
<dbReference type="PANTHER" id="PTHR42878">
    <property type="entry name" value="TWO-COMPONENT HISTIDINE KINASE"/>
    <property type="match status" value="1"/>
</dbReference>
<dbReference type="GO" id="GO:0030295">
    <property type="term" value="F:protein kinase activator activity"/>
    <property type="evidence" value="ECO:0007669"/>
    <property type="project" value="TreeGrafter"/>
</dbReference>
<sequence length="629" mass="70877">MNTPAKLTILLLVVALFFLQYPKASGQSALIWEEQARLSSIRDSIKLVDGMNRVGLLYQAKSIDSCFYYGMKAKALAGRLHYAKGEIDADNVIGTAFSCRGLYREALAVYSGALTGYRQLNDTSNIVQVLMNMALVYAVIPDSIKSESFFRQAMKAGEHLKQDSILSLLYVNYCMFTPLHNNDSASYYLGKSSAIARRYKMEWIPILVMQIQATRLLQQGHREEALPLIEETLHKSRAISMELLEMNSLVSLGDYHKNNADSALKYYQQAYQLVKESGYMNMMIPASRAILETTRLTGNAAKIDQAHGVLEEALTKENENLKNFIGDYVKYNMVEEDNKLLEISNRNNQAKIWLLIALCGVSALLVAFIYRQYRVLHRLNQKISEQNNNLQTTLSVLEQSQEENTRIMRIVAHDLRSPIGAMTSIATLLLQEAPRSEDDEMMLNLIKTAGENSLELTSDLLLINSRAEELKKEAVDMYQLIHYCVDLLQFKAGIKNQKINLHASHTTSYVNREKIWRVISNLITNAIKFSPDGANIGVQLEEKQDEVEIVVKDNGIGIPAEMQGKIFQMFTETKRRGTAGEESFGLGLAISRQIVEAHKGRIWFESVPGSGTTFFVTLPKRNPVLEKAS</sequence>
<keyword evidence="7" id="KW-0067">ATP-binding</keyword>
<keyword evidence="4" id="KW-0808">Transferase</keyword>
<evidence type="ECO:0000256" key="8">
    <source>
        <dbReference type="ARBA" id="ARBA00023012"/>
    </source>
</evidence>
<comment type="catalytic activity">
    <reaction evidence="1">
        <text>ATP + protein L-histidine = ADP + protein N-phospho-L-histidine.</text>
        <dbReference type="EC" id="2.7.13.3"/>
    </reaction>
</comment>
<proteinExistence type="predicted"/>
<feature type="domain" description="Histidine kinase" evidence="10">
    <location>
        <begin position="410"/>
        <end position="622"/>
    </location>
</feature>
<dbReference type="SUPFAM" id="SSF55874">
    <property type="entry name" value="ATPase domain of HSP90 chaperone/DNA topoisomerase II/histidine kinase"/>
    <property type="match status" value="1"/>
</dbReference>
<dbReference type="EC" id="2.7.13.3" evidence="2"/>
<dbReference type="Gene3D" id="1.25.40.10">
    <property type="entry name" value="Tetratricopeptide repeat domain"/>
    <property type="match status" value="1"/>
</dbReference>
<evidence type="ECO:0000313" key="11">
    <source>
        <dbReference type="EMBL" id="SKD09868.1"/>
    </source>
</evidence>
<evidence type="ECO:0000256" key="7">
    <source>
        <dbReference type="ARBA" id="ARBA00022840"/>
    </source>
</evidence>
<dbReference type="RefSeq" id="WP_079473006.1">
    <property type="nucleotide sequence ID" value="NZ_FUZZ01000005.1"/>
</dbReference>
<dbReference type="InterPro" id="IPR036890">
    <property type="entry name" value="HATPase_C_sf"/>
</dbReference>
<dbReference type="SUPFAM" id="SSF47384">
    <property type="entry name" value="Homodimeric domain of signal transducing histidine kinase"/>
    <property type="match status" value="1"/>
</dbReference>
<keyword evidence="12" id="KW-1185">Reference proteome</keyword>
<dbReference type="Gene3D" id="3.30.565.10">
    <property type="entry name" value="Histidine kinase-like ATPase, C-terminal domain"/>
    <property type="match status" value="1"/>
</dbReference>
<dbReference type="InterPro" id="IPR004358">
    <property type="entry name" value="Sig_transdc_His_kin-like_C"/>
</dbReference>
<evidence type="ECO:0000256" key="5">
    <source>
        <dbReference type="ARBA" id="ARBA00022741"/>
    </source>
</evidence>
<evidence type="ECO:0000259" key="10">
    <source>
        <dbReference type="PROSITE" id="PS50109"/>
    </source>
</evidence>
<keyword evidence="9" id="KW-0812">Transmembrane</keyword>
<dbReference type="InterPro" id="IPR005467">
    <property type="entry name" value="His_kinase_dom"/>
</dbReference>
<dbReference type="SMART" id="SM00387">
    <property type="entry name" value="HATPase_c"/>
    <property type="match status" value="1"/>
</dbReference>
<dbReference type="GO" id="GO:0007234">
    <property type="term" value="P:osmosensory signaling via phosphorelay pathway"/>
    <property type="evidence" value="ECO:0007669"/>
    <property type="project" value="TreeGrafter"/>
</dbReference>
<dbReference type="PRINTS" id="PR00344">
    <property type="entry name" value="BCTRLSENSOR"/>
</dbReference>
<dbReference type="InterPro" id="IPR003594">
    <property type="entry name" value="HATPase_dom"/>
</dbReference>
<dbReference type="SMART" id="SM00388">
    <property type="entry name" value="HisKA"/>
    <property type="match status" value="1"/>
</dbReference>
<evidence type="ECO:0000256" key="3">
    <source>
        <dbReference type="ARBA" id="ARBA00022553"/>
    </source>
</evidence>
<dbReference type="GO" id="GO:0000156">
    <property type="term" value="F:phosphorelay response regulator activity"/>
    <property type="evidence" value="ECO:0007669"/>
    <property type="project" value="TreeGrafter"/>
</dbReference>
<evidence type="ECO:0000256" key="9">
    <source>
        <dbReference type="SAM" id="Phobius"/>
    </source>
</evidence>
<gene>
    <name evidence="11" type="ORF">SAMN05660461_5761</name>
</gene>
<accession>A0A1T5PBW0</accession>
<dbReference type="EMBL" id="FUZZ01000005">
    <property type="protein sequence ID" value="SKD09868.1"/>
    <property type="molecule type" value="Genomic_DNA"/>
</dbReference>
<keyword evidence="9" id="KW-0472">Membrane</keyword>
<dbReference type="InterPro" id="IPR011990">
    <property type="entry name" value="TPR-like_helical_dom_sf"/>
</dbReference>
<dbReference type="InterPro" id="IPR050351">
    <property type="entry name" value="BphY/WalK/GraS-like"/>
</dbReference>
<organism evidence="11 12">
    <name type="scientific">Chitinophaga ginsengisegetis</name>
    <dbReference type="NCBI Taxonomy" id="393003"/>
    <lineage>
        <taxon>Bacteria</taxon>
        <taxon>Pseudomonadati</taxon>
        <taxon>Bacteroidota</taxon>
        <taxon>Chitinophagia</taxon>
        <taxon>Chitinophagales</taxon>
        <taxon>Chitinophagaceae</taxon>
        <taxon>Chitinophaga</taxon>
    </lineage>
</organism>
<evidence type="ECO:0000256" key="1">
    <source>
        <dbReference type="ARBA" id="ARBA00000085"/>
    </source>
</evidence>
<dbReference type="CDD" id="cd00075">
    <property type="entry name" value="HATPase"/>
    <property type="match status" value="1"/>
</dbReference>
<dbReference type="GO" id="GO:0000155">
    <property type="term" value="F:phosphorelay sensor kinase activity"/>
    <property type="evidence" value="ECO:0007669"/>
    <property type="project" value="InterPro"/>
</dbReference>
<feature type="transmembrane region" description="Helical" evidence="9">
    <location>
        <begin position="352"/>
        <end position="370"/>
    </location>
</feature>
<keyword evidence="8" id="KW-0902">Two-component regulatory system</keyword>
<reference evidence="11 12" key="1">
    <citation type="submission" date="2017-02" db="EMBL/GenBank/DDBJ databases">
        <authorList>
            <person name="Peterson S.W."/>
        </authorList>
    </citation>
    <scope>NUCLEOTIDE SEQUENCE [LARGE SCALE GENOMIC DNA]</scope>
    <source>
        <strain evidence="11 12">DSM 18108</strain>
    </source>
</reference>
<dbReference type="PANTHER" id="PTHR42878:SF7">
    <property type="entry name" value="SENSOR HISTIDINE KINASE GLRK"/>
    <property type="match status" value="1"/>
</dbReference>
<keyword evidence="9" id="KW-1133">Transmembrane helix</keyword>
<keyword evidence="5" id="KW-0547">Nucleotide-binding</keyword>
<name>A0A1T5PBW0_9BACT</name>
<dbReference type="Pfam" id="PF02518">
    <property type="entry name" value="HATPase_c"/>
    <property type="match status" value="1"/>
</dbReference>
<keyword evidence="6 11" id="KW-0418">Kinase</keyword>
<evidence type="ECO:0000256" key="2">
    <source>
        <dbReference type="ARBA" id="ARBA00012438"/>
    </source>
</evidence>
<dbReference type="PROSITE" id="PS50109">
    <property type="entry name" value="HIS_KIN"/>
    <property type="match status" value="1"/>
</dbReference>
<dbReference type="GO" id="GO:0005524">
    <property type="term" value="F:ATP binding"/>
    <property type="evidence" value="ECO:0007669"/>
    <property type="project" value="UniProtKB-KW"/>
</dbReference>
<dbReference type="InterPro" id="IPR003661">
    <property type="entry name" value="HisK_dim/P_dom"/>
</dbReference>
<dbReference type="InterPro" id="IPR036097">
    <property type="entry name" value="HisK_dim/P_sf"/>
</dbReference>
<evidence type="ECO:0000313" key="12">
    <source>
        <dbReference type="Proteomes" id="UP000190166"/>
    </source>
</evidence>
<evidence type="ECO:0000256" key="6">
    <source>
        <dbReference type="ARBA" id="ARBA00022777"/>
    </source>
</evidence>
<evidence type="ECO:0000256" key="4">
    <source>
        <dbReference type="ARBA" id="ARBA00022679"/>
    </source>
</evidence>
<dbReference type="SUPFAM" id="SSF48452">
    <property type="entry name" value="TPR-like"/>
    <property type="match status" value="2"/>
</dbReference>